<dbReference type="InterPro" id="IPR036388">
    <property type="entry name" value="WH-like_DNA-bd_sf"/>
</dbReference>
<dbReference type="OrthoDB" id="9788770at2"/>
<dbReference type="Pfam" id="PF12840">
    <property type="entry name" value="HTH_20"/>
    <property type="match status" value="1"/>
</dbReference>
<reference evidence="2 3" key="1">
    <citation type="submission" date="2016-11" db="EMBL/GenBank/DDBJ databases">
        <authorList>
            <person name="Jaros S."/>
            <person name="Januszkiewicz K."/>
            <person name="Wedrychowicz H."/>
        </authorList>
    </citation>
    <scope>NUCLEOTIDE SEQUENCE [LARGE SCALE GENOMIC DNA]</scope>
    <source>
        <strain evidence="2 3">DSM 21864</strain>
    </source>
</reference>
<protein>
    <submittedName>
        <fullName evidence="2">Helix-turn-helix domain-containing protein</fullName>
    </submittedName>
</protein>
<dbReference type="InterPro" id="IPR001845">
    <property type="entry name" value="HTH_ArsR_DNA-bd_dom"/>
</dbReference>
<sequence length="185" mass="21029">MENTKVLKTTEEIKAISDPYRFKIITTFAYFNDGATATQIAEKLGEVPSKVYYHIKKLEKVGIVSVVDTEIINGIVAKYYKPTAESFTIQAEEEDVPNPFFKSETEKMLKSVYNESLSKLSEVIEGKSAAEDPMVSSANEIYVTPEEVEELKKIFSKLKSKKEKREGAKRTHMLLTIVQFNEDKE</sequence>
<dbReference type="Gene3D" id="1.10.10.10">
    <property type="entry name" value="Winged helix-like DNA-binding domain superfamily/Winged helix DNA-binding domain"/>
    <property type="match status" value="1"/>
</dbReference>
<evidence type="ECO:0000259" key="1">
    <source>
        <dbReference type="SMART" id="SM00418"/>
    </source>
</evidence>
<dbReference type="SUPFAM" id="SSF46785">
    <property type="entry name" value="Winged helix' DNA-binding domain"/>
    <property type="match status" value="1"/>
</dbReference>
<name>A0A1M6P005_9CLOT</name>
<dbReference type="STRING" id="1121298.SAMN05444401_0378"/>
<organism evidence="2 3">
    <name type="scientific">Clostridium amylolyticum</name>
    <dbReference type="NCBI Taxonomy" id="1121298"/>
    <lineage>
        <taxon>Bacteria</taxon>
        <taxon>Bacillati</taxon>
        <taxon>Bacillota</taxon>
        <taxon>Clostridia</taxon>
        <taxon>Eubacteriales</taxon>
        <taxon>Clostridiaceae</taxon>
        <taxon>Clostridium</taxon>
    </lineage>
</organism>
<evidence type="ECO:0000313" key="2">
    <source>
        <dbReference type="EMBL" id="SHK01238.1"/>
    </source>
</evidence>
<dbReference type="RefSeq" id="WP_073012501.1">
    <property type="nucleotide sequence ID" value="NZ_FQZO01000013.1"/>
</dbReference>
<feature type="domain" description="HTH arsR-type" evidence="1">
    <location>
        <begin position="11"/>
        <end position="85"/>
    </location>
</feature>
<accession>A0A1M6P005</accession>
<dbReference type="AlphaFoldDB" id="A0A1M6P005"/>
<dbReference type="SMART" id="SM00418">
    <property type="entry name" value="HTH_ARSR"/>
    <property type="match status" value="1"/>
</dbReference>
<evidence type="ECO:0000313" key="3">
    <source>
        <dbReference type="Proteomes" id="UP000184080"/>
    </source>
</evidence>
<dbReference type="CDD" id="cd00090">
    <property type="entry name" value="HTH_ARSR"/>
    <property type="match status" value="1"/>
</dbReference>
<gene>
    <name evidence="2" type="ORF">SAMN05444401_0378</name>
</gene>
<proteinExistence type="predicted"/>
<keyword evidence="3" id="KW-1185">Reference proteome</keyword>
<dbReference type="Proteomes" id="UP000184080">
    <property type="component" value="Unassembled WGS sequence"/>
</dbReference>
<dbReference type="EMBL" id="FQZO01000013">
    <property type="protein sequence ID" value="SHK01238.1"/>
    <property type="molecule type" value="Genomic_DNA"/>
</dbReference>
<dbReference type="InterPro" id="IPR011991">
    <property type="entry name" value="ArsR-like_HTH"/>
</dbReference>
<dbReference type="InterPro" id="IPR036390">
    <property type="entry name" value="WH_DNA-bd_sf"/>
</dbReference>
<dbReference type="GO" id="GO:0003700">
    <property type="term" value="F:DNA-binding transcription factor activity"/>
    <property type="evidence" value="ECO:0007669"/>
    <property type="project" value="InterPro"/>
</dbReference>